<proteinExistence type="predicted"/>
<dbReference type="AlphaFoldDB" id="A0AAV4VMM5"/>
<dbReference type="EMBL" id="BPLR01014796">
    <property type="protein sequence ID" value="GIY71378.1"/>
    <property type="molecule type" value="Genomic_DNA"/>
</dbReference>
<reference evidence="1 2" key="1">
    <citation type="submission" date="2021-06" db="EMBL/GenBank/DDBJ databases">
        <title>Caerostris extrusa draft genome.</title>
        <authorList>
            <person name="Kono N."/>
            <person name="Arakawa K."/>
        </authorList>
    </citation>
    <scope>NUCLEOTIDE SEQUENCE [LARGE SCALE GENOMIC DNA]</scope>
</reference>
<dbReference type="Proteomes" id="UP001054945">
    <property type="component" value="Unassembled WGS sequence"/>
</dbReference>
<evidence type="ECO:0000313" key="2">
    <source>
        <dbReference type="Proteomes" id="UP001054945"/>
    </source>
</evidence>
<evidence type="ECO:0000313" key="1">
    <source>
        <dbReference type="EMBL" id="GIY71378.1"/>
    </source>
</evidence>
<organism evidence="1 2">
    <name type="scientific">Caerostris extrusa</name>
    <name type="common">Bark spider</name>
    <name type="synonym">Caerostris bankana</name>
    <dbReference type="NCBI Taxonomy" id="172846"/>
    <lineage>
        <taxon>Eukaryota</taxon>
        <taxon>Metazoa</taxon>
        <taxon>Ecdysozoa</taxon>
        <taxon>Arthropoda</taxon>
        <taxon>Chelicerata</taxon>
        <taxon>Arachnida</taxon>
        <taxon>Araneae</taxon>
        <taxon>Araneomorphae</taxon>
        <taxon>Entelegynae</taxon>
        <taxon>Araneoidea</taxon>
        <taxon>Araneidae</taxon>
        <taxon>Caerostris</taxon>
    </lineage>
</organism>
<gene>
    <name evidence="1" type="ORF">CEXT_782741</name>
</gene>
<name>A0AAV4VMM5_CAEEX</name>
<accession>A0AAV4VMM5</accession>
<protein>
    <submittedName>
        <fullName evidence="1">Uncharacterized protein</fullName>
    </submittedName>
</protein>
<comment type="caution">
    <text evidence="1">The sequence shown here is derived from an EMBL/GenBank/DDBJ whole genome shotgun (WGS) entry which is preliminary data.</text>
</comment>
<sequence length="93" mass="10617">MLSSFPFVLWSDVIVRIPFPSPNDQLRSGILTSVLFADSILSRLSLTRYAMRVITSPLRLNYHTDISRPPVKLLAIYENVTNNPEFIIVEKVI</sequence>
<keyword evidence="2" id="KW-1185">Reference proteome</keyword>